<protein>
    <submittedName>
        <fullName evidence="2">Uncharacterized protein</fullName>
    </submittedName>
</protein>
<feature type="region of interest" description="Disordered" evidence="1">
    <location>
        <begin position="1"/>
        <end position="20"/>
    </location>
</feature>
<keyword evidence="3" id="KW-1185">Reference proteome</keyword>
<dbReference type="RefSeq" id="WP_275277935.1">
    <property type="nucleotide sequence ID" value="NZ_CP119108.1"/>
</dbReference>
<sequence length="165" mass="18393">MIQSPCRYDPFREKGPPVGDQTARFESHLDAGADIAYRVLVAVGERDYRVKERNDARREMVLKSHASRFTWGERIIARVIPESPGCALRLEIFGAMHTPFQVSANQQAANDLFASVAEGLRAMPRARSEIVIIYRRGDGSQAGVTCDQATYSRQVDRILPADTPS</sequence>
<evidence type="ECO:0000313" key="2">
    <source>
        <dbReference type="EMBL" id="WEG08607.1"/>
    </source>
</evidence>
<gene>
    <name evidence="2" type="ORF">PU630_15385</name>
</gene>
<evidence type="ECO:0000313" key="3">
    <source>
        <dbReference type="Proteomes" id="UP001214553"/>
    </source>
</evidence>
<organism evidence="2 3">
    <name type="scientific">Microbacterium horticulturae</name>
    <dbReference type="NCBI Taxonomy" id="3028316"/>
    <lineage>
        <taxon>Bacteria</taxon>
        <taxon>Bacillati</taxon>
        <taxon>Actinomycetota</taxon>
        <taxon>Actinomycetes</taxon>
        <taxon>Micrococcales</taxon>
        <taxon>Microbacteriaceae</taxon>
        <taxon>Microbacterium</taxon>
    </lineage>
</organism>
<reference evidence="2 3" key="1">
    <citation type="submission" date="2023-03" db="EMBL/GenBank/DDBJ databases">
        <title>Genome sequence of Microbacterium sp. KACC 23027.</title>
        <authorList>
            <person name="Kim S."/>
            <person name="Heo J."/>
            <person name="Kwon S.-W."/>
        </authorList>
    </citation>
    <scope>NUCLEOTIDE SEQUENCE [LARGE SCALE GENOMIC DNA]</scope>
    <source>
        <strain evidence="2 3">KACC 23027</strain>
    </source>
</reference>
<dbReference type="EMBL" id="CP119108">
    <property type="protein sequence ID" value="WEG08607.1"/>
    <property type="molecule type" value="Genomic_DNA"/>
</dbReference>
<proteinExistence type="predicted"/>
<dbReference type="Proteomes" id="UP001214553">
    <property type="component" value="Chromosome"/>
</dbReference>
<name>A0ABY8BXK1_9MICO</name>
<evidence type="ECO:0000256" key="1">
    <source>
        <dbReference type="SAM" id="MobiDB-lite"/>
    </source>
</evidence>
<accession>A0ABY8BXK1</accession>